<feature type="transmembrane region" description="Helical" evidence="7">
    <location>
        <begin position="175"/>
        <end position="202"/>
    </location>
</feature>
<evidence type="ECO:0000256" key="6">
    <source>
        <dbReference type="SAM" id="MobiDB-lite"/>
    </source>
</evidence>
<evidence type="ECO:0000256" key="4">
    <source>
        <dbReference type="ARBA" id="ARBA00022989"/>
    </source>
</evidence>
<dbReference type="PANTHER" id="PTHR30213:SF0">
    <property type="entry name" value="UPF0761 MEMBRANE PROTEIN YIHY"/>
    <property type="match status" value="1"/>
</dbReference>
<keyword evidence="5 7" id="KW-0472">Membrane</keyword>
<dbReference type="InterPro" id="IPR017039">
    <property type="entry name" value="Virul_fac_BrkB"/>
</dbReference>
<evidence type="ECO:0000256" key="2">
    <source>
        <dbReference type="ARBA" id="ARBA00022475"/>
    </source>
</evidence>
<feature type="transmembrane region" description="Helical" evidence="7">
    <location>
        <begin position="64"/>
        <end position="93"/>
    </location>
</feature>
<evidence type="ECO:0000256" key="7">
    <source>
        <dbReference type="SAM" id="Phobius"/>
    </source>
</evidence>
<organism evidence="8 9">
    <name type="scientific">Sphingomonas astaxanthinifaciens DSM 22298</name>
    <dbReference type="NCBI Taxonomy" id="1123267"/>
    <lineage>
        <taxon>Bacteria</taxon>
        <taxon>Pseudomonadati</taxon>
        <taxon>Pseudomonadota</taxon>
        <taxon>Alphaproteobacteria</taxon>
        <taxon>Sphingomonadales</taxon>
        <taxon>Sphingomonadaceae</taxon>
        <taxon>Sphingomonas</taxon>
    </lineage>
</organism>
<feature type="transmembrane region" description="Helical" evidence="7">
    <location>
        <begin position="285"/>
        <end position="306"/>
    </location>
</feature>
<evidence type="ECO:0000256" key="3">
    <source>
        <dbReference type="ARBA" id="ARBA00022692"/>
    </source>
</evidence>
<feature type="transmembrane region" description="Helical" evidence="7">
    <location>
        <begin position="248"/>
        <end position="273"/>
    </location>
</feature>
<feature type="compositionally biased region" description="Low complexity" evidence="6">
    <location>
        <begin position="373"/>
        <end position="387"/>
    </location>
</feature>
<gene>
    <name evidence="8" type="ORF">GCM10007925_07540</name>
</gene>
<evidence type="ECO:0008006" key="10">
    <source>
        <dbReference type="Google" id="ProtNLM"/>
    </source>
</evidence>
<evidence type="ECO:0000313" key="9">
    <source>
        <dbReference type="Proteomes" id="UP001156703"/>
    </source>
</evidence>
<comment type="subcellular location">
    <subcellularLocation>
        <location evidence="1">Cell membrane</location>
        <topology evidence="1">Multi-pass membrane protein</topology>
    </subcellularLocation>
</comment>
<keyword evidence="3 7" id="KW-0812">Transmembrane</keyword>
<evidence type="ECO:0000313" key="8">
    <source>
        <dbReference type="EMBL" id="GLR47043.1"/>
    </source>
</evidence>
<comment type="caution">
    <text evidence="8">The sequence shown here is derived from an EMBL/GenBank/DDBJ whole genome shotgun (WGS) entry which is preliminary data.</text>
</comment>
<reference evidence="9" key="1">
    <citation type="journal article" date="2019" name="Int. J. Syst. Evol. Microbiol.">
        <title>The Global Catalogue of Microorganisms (GCM) 10K type strain sequencing project: providing services to taxonomists for standard genome sequencing and annotation.</title>
        <authorList>
            <consortium name="The Broad Institute Genomics Platform"/>
            <consortium name="The Broad Institute Genome Sequencing Center for Infectious Disease"/>
            <person name="Wu L."/>
            <person name="Ma J."/>
        </authorList>
    </citation>
    <scope>NUCLEOTIDE SEQUENCE [LARGE SCALE GENOMIC DNA]</scope>
    <source>
        <strain evidence="9">NBRC 102146</strain>
    </source>
</reference>
<evidence type="ECO:0000256" key="1">
    <source>
        <dbReference type="ARBA" id="ARBA00004651"/>
    </source>
</evidence>
<accession>A0ABQ5Z864</accession>
<protein>
    <recommendedName>
        <fullName evidence="10">YihY family inner membrane protein</fullName>
    </recommendedName>
</protein>
<proteinExistence type="predicted"/>
<evidence type="ECO:0000256" key="5">
    <source>
        <dbReference type="ARBA" id="ARBA00023136"/>
    </source>
</evidence>
<name>A0ABQ5Z864_9SPHN</name>
<feature type="transmembrane region" description="Helical" evidence="7">
    <location>
        <begin position="135"/>
        <end position="163"/>
    </location>
</feature>
<dbReference type="Proteomes" id="UP001156703">
    <property type="component" value="Unassembled WGS sequence"/>
</dbReference>
<dbReference type="NCBIfam" id="TIGR00765">
    <property type="entry name" value="yihY_not_rbn"/>
    <property type="match status" value="1"/>
</dbReference>
<sequence>MGKGRVCLSRALGKGNGRARASVGRGMASTASPGTAADKPSDIPAPGWLAIARRSWRAVQKDNVGIVAAGVAFYFFLALVPLLGATVLTYGLFVSPETVARQAAGLTSVLPGEAARLIGDQLTQVVETSGGKKGIGLFLAILLAFWGARSAAGGIVTALNIAYEEEETRGFVQTTLLALAMTAGAVVMAGIVAAVTALLAALEGLLPDAGPVGRFAVALAGYALLGGIAAAAAATLYRFGPSRAKARWVWLTPGSVFFAAVWLVLTLGFGFYVRNFANYGATYGSLSAPIVLLTWLYLSSMVLIFGAELNREVERQASAEPDTPPAPAPVPEPVRAVAPPPAVVAPVKPKPLPVLLRAGAAAVVVASLVRRLAGGAARSPTSSARPAASRRRAPRSGGSALG</sequence>
<feature type="region of interest" description="Disordered" evidence="6">
    <location>
        <begin position="16"/>
        <end position="41"/>
    </location>
</feature>
<keyword evidence="2" id="KW-1003">Cell membrane</keyword>
<keyword evidence="9" id="KW-1185">Reference proteome</keyword>
<dbReference type="PANTHER" id="PTHR30213">
    <property type="entry name" value="INNER MEMBRANE PROTEIN YHJD"/>
    <property type="match status" value="1"/>
</dbReference>
<feature type="transmembrane region" description="Helical" evidence="7">
    <location>
        <begin position="214"/>
        <end position="236"/>
    </location>
</feature>
<feature type="region of interest" description="Disordered" evidence="6">
    <location>
        <begin position="373"/>
        <end position="402"/>
    </location>
</feature>
<keyword evidence="4 7" id="KW-1133">Transmembrane helix</keyword>
<dbReference type="EMBL" id="BSOO01000005">
    <property type="protein sequence ID" value="GLR47043.1"/>
    <property type="molecule type" value="Genomic_DNA"/>
</dbReference>
<dbReference type="Pfam" id="PF03631">
    <property type="entry name" value="Virul_fac_BrkB"/>
    <property type="match status" value="1"/>
</dbReference>